<reference evidence="1 2" key="1">
    <citation type="submission" date="2024-01" db="EMBL/GenBank/DDBJ databases">
        <title>Seven novel Bacillus-like species.</title>
        <authorList>
            <person name="Liu G."/>
        </authorList>
    </citation>
    <scope>NUCLEOTIDE SEQUENCE [LARGE SCALE GENOMIC DNA]</scope>
    <source>
        <strain evidence="1 2">FJAT-51614</strain>
    </source>
</reference>
<organism evidence="1 2">
    <name type="scientific">Psychrobacillus mangrovi</name>
    <dbReference type="NCBI Taxonomy" id="3117745"/>
    <lineage>
        <taxon>Bacteria</taxon>
        <taxon>Bacillati</taxon>
        <taxon>Bacillota</taxon>
        <taxon>Bacilli</taxon>
        <taxon>Bacillales</taxon>
        <taxon>Bacillaceae</taxon>
        <taxon>Psychrobacillus</taxon>
    </lineage>
</organism>
<name>A0ABU8F8T9_9BACI</name>
<proteinExistence type="predicted"/>
<accession>A0ABU8F8T9</accession>
<keyword evidence="2" id="KW-1185">Reference proteome</keyword>
<dbReference type="InterPro" id="IPR027417">
    <property type="entry name" value="P-loop_NTPase"/>
</dbReference>
<dbReference type="SUPFAM" id="SSF52540">
    <property type="entry name" value="P-loop containing nucleoside triphosphate hydrolases"/>
    <property type="match status" value="1"/>
</dbReference>
<evidence type="ECO:0000313" key="2">
    <source>
        <dbReference type="Proteomes" id="UP001364890"/>
    </source>
</evidence>
<dbReference type="InterPro" id="IPR008868">
    <property type="entry name" value="TniB"/>
</dbReference>
<comment type="caution">
    <text evidence="1">The sequence shown here is derived from an EMBL/GenBank/DDBJ whole genome shotgun (WGS) entry which is preliminary data.</text>
</comment>
<dbReference type="EMBL" id="JBAWSY010000019">
    <property type="protein sequence ID" value="MEI4771423.1"/>
    <property type="molecule type" value="Genomic_DNA"/>
</dbReference>
<evidence type="ECO:0000313" key="1">
    <source>
        <dbReference type="EMBL" id="MEI4771423.1"/>
    </source>
</evidence>
<sequence length="298" mass="33940">MSSTHEEVSLLTKEEKLKAIDTLRIVHPEFKKALDLIRMCHKTHQNYSEPQCLLITGNYGTGKSSIMEMYLQEHQRIVPLERTTKVAILAGDIPSPTTINTFLESMLDHLDESNPTKGTIGNKQHRLIKLIGDSEVELIMLDEFQHFVNKDGNDKVNQNVADCFKSIINSTKVPVVLLGMDESERVLTANGQLKRRFSFNYHLTGYRCNNPKSTDNFRILLNNIDKSLPFENLAGLKERGMWEKFEGATKGNMNAVMKLIRTAANFAVEENQEKIGVEYFAESFDMHSSIMNGRNPFR</sequence>
<dbReference type="Proteomes" id="UP001364890">
    <property type="component" value="Unassembled WGS sequence"/>
</dbReference>
<dbReference type="Gene3D" id="3.40.50.300">
    <property type="entry name" value="P-loop containing nucleotide triphosphate hydrolases"/>
    <property type="match status" value="1"/>
</dbReference>
<dbReference type="RefSeq" id="WP_336498969.1">
    <property type="nucleotide sequence ID" value="NZ_JBAWSY010000019.1"/>
</dbReference>
<gene>
    <name evidence="1" type="ORF">WAX74_17490</name>
</gene>
<dbReference type="Pfam" id="PF05621">
    <property type="entry name" value="TniB"/>
    <property type="match status" value="1"/>
</dbReference>
<protein>
    <submittedName>
        <fullName evidence="1">TniB family NTP-binding protein</fullName>
    </submittedName>
</protein>